<protein>
    <submittedName>
        <fullName evidence="1">Uncharacterized protein</fullName>
    </submittedName>
</protein>
<evidence type="ECO:0000313" key="2">
    <source>
        <dbReference type="Proteomes" id="UP001595579"/>
    </source>
</evidence>
<dbReference type="Proteomes" id="UP001595579">
    <property type="component" value="Unassembled WGS sequence"/>
</dbReference>
<keyword evidence="2" id="KW-1185">Reference proteome</keyword>
<dbReference type="RefSeq" id="WP_386770476.1">
    <property type="nucleotide sequence ID" value="NZ_JBHRUG010000001.1"/>
</dbReference>
<reference evidence="2" key="1">
    <citation type="journal article" date="2019" name="Int. J. Syst. Evol. Microbiol.">
        <title>The Global Catalogue of Microorganisms (GCM) 10K type strain sequencing project: providing services to taxonomists for standard genome sequencing and annotation.</title>
        <authorList>
            <consortium name="The Broad Institute Genomics Platform"/>
            <consortium name="The Broad Institute Genome Sequencing Center for Infectious Disease"/>
            <person name="Wu L."/>
            <person name="Ma J."/>
        </authorList>
    </citation>
    <scope>NUCLEOTIDE SEQUENCE [LARGE SCALE GENOMIC DNA]</scope>
    <source>
        <strain evidence="2">CECT 7698</strain>
    </source>
</reference>
<evidence type="ECO:0000313" key="1">
    <source>
        <dbReference type="EMBL" id="MFC3282073.1"/>
    </source>
</evidence>
<gene>
    <name evidence="1" type="ORF">ACFOEV_00445</name>
</gene>
<sequence length="111" mass="12448">MGDAITGQFQPGTDTQVLWEEVAGTPWLTIRFHAIALVGPVVYRGLKLGYEVILKYTIPLQFVLLDGWWIQQTVIVFAPDAWFNLPRAVQPDDIAVAQAEMRAVLFLLFCG</sequence>
<proteinExistence type="predicted"/>
<name>A0ABV7LI27_9GAMM</name>
<dbReference type="EMBL" id="JBHRUG010000001">
    <property type="protein sequence ID" value="MFC3282073.1"/>
    <property type="molecule type" value="Genomic_DNA"/>
</dbReference>
<comment type="caution">
    <text evidence="1">The sequence shown here is derived from an EMBL/GenBank/DDBJ whole genome shotgun (WGS) entry which is preliminary data.</text>
</comment>
<accession>A0ABV7LI27</accession>
<organism evidence="1 2">
    <name type="scientific">Litchfieldella rifensis</name>
    <dbReference type="NCBI Taxonomy" id="762643"/>
    <lineage>
        <taxon>Bacteria</taxon>
        <taxon>Pseudomonadati</taxon>
        <taxon>Pseudomonadota</taxon>
        <taxon>Gammaproteobacteria</taxon>
        <taxon>Oceanospirillales</taxon>
        <taxon>Halomonadaceae</taxon>
        <taxon>Litchfieldella</taxon>
    </lineage>
</organism>